<keyword evidence="1" id="KW-0862">Zinc</keyword>
<evidence type="ECO:0000259" key="4">
    <source>
        <dbReference type="PROSITE" id="PS50966"/>
    </source>
</evidence>
<dbReference type="OrthoDB" id="3262412at2759"/>
<keyword evidence="1" id="KW-0479">Metal-binding</keyword>
<feature type="signal peptide" evidence="3">
    <location>
        <begin position="1"/>
        <end position="18"/>
    </location>
</feature>
<dbReference type="EMBL" id="KN880498">
    <property type="protein sequence ID" value="KIY68663.1"/>
    <property type="molecule type" value="Genomic_DNA"/>
</dbReference>
<accession>A0A0D7BDS0</accession>
<evidence type="ECO:0000256" key="2">
    <source>
        <dbReference type="SAM" id="MobiDB-lite"/>
    </source>
</evidence>
<evidence type="ECO:0000256" key="1">
    <source>
        <dbReference type="PROSITE-ProRule" id="PRU00325"/>
    </source>
</evidence>
<keyword evidence="3" id="KW-0732">Signal</keyword>
<reference evidence="5 6" key="1">
    <citation type="journal article" date="2015" name="Fungal Genet. Biol.">
        <title>Evolution of novel wood decay mechanisms in Agaricales revealed by the genome sequences of Fistulina hepatica and Cylindrobasidium torrendii.</title>
        <authorList>
            <person name="Floudas D."/>
            <person name="Held B.W."/>
            <person name="Riley R."/>
            <person name="Nagy L.G."/>
            <person name="Koehler G."/>
            <person name="Ransdell A.S."/>
            <person name="Younus H."/>
            <person name="Chow J."/>
            <person name="Chiniquy J."/>
            <person name="Lipzen A."/>
            <person name="Tritt A."/>
            <person name="Sun H."/>
            <person name="Haridas S."/>
            <person name="LaButti K."/>
            <person name="Ohm R.A."/>
            <person name="Kues U."/>
            <person name="Blanchette R.A."/>
            <person name="Grigoriev I.V."/>
            <person name="Minto R.E."/>
            <person name="Hibbett D.S."/>
        </authorList>
    </citation>
    <scope>NUCLEOTIDE SEQUENCE [LARGE SCALE GENOMIC DNA]</scope>
    <source>
        <strain evidence="5 6">FP15055 ss-10</strain>
    </source>
</reference>
<feature type="domain" description="SWIM-type" evidence="4">
    <location>
        <begin position="398"/>
        <end position="431"/>
    </location>
</feature>
<dbReference type="Proteomes" id="UP000054007">
    <property type="component" value="Unassembled WGS sequence"/>
</dbReference>
<evidence type="ECO:0000313" key="6">
    <source>
        <dbReference type="Proteomes" id="UP000054007"/>
    </source>
</evidence>
<evidence type="ECO:0000256" key="3">
    <source>
        <dbReference type="SAM" id="SignalP"/>
    </source>
</evidence>
<protein>
    <recommendedName>
        <fullName evidence="4">SWIM-type domain-containing protein</fullName>
    </recommendedName>
</protein>
<dbReference type="GO" id="GO:0008270">
    <property type="term" value="F:zinc ion binding"/>
    <property type="evidence" value="ECO:0007669"/>
    <property type="project" value="UniProtKB-KW"/>
</dbReference>
<dbReference type="AlphaFoldDB" id="A0A0D7BDS0"/>
<keyword evidence="1" id="KW-0863">Zinc-finger</keyword>
<feature type="chain" id="PRO_5002316894" description="SWIM-type domain-containing protein" evidence="3">
    <location>
        <begin position="19"/>
        <end position="590"/>
    </location>
</feature>
<name>A0A0D7BDS0_9AGAR</name>
<proteinExistence type="predicted"/>
<dbReference type="InterPro" id="IPR007527">
    <property type="entry name" value="Znf_SWIM"/>
</dbReference>
<dbReference type="STRING" id="1314674.A0A0D7BDS0"/>
<dbReference type="PROSITE" id="PS50966">
    <property type="entry name" value="ZF_SWIM"/>
    <property type="match status" value="1"/>
</dbReference>
<feature type="compositionally biased region" description="Polar residues" evidence="2">
    <location>
        <begin position="581"/>
        <end position="590"/>
    </location>
</feature>
<feature type="region of interest" description="Disordered" evidence="2">
    <location>
        <begin position="487"/>
        <end position="509"/>
    </location>
</feature>
<organism evidence="5 6">
    <name type="scientific">Cylindrobasidium torrendii FP15055 ss-10</name>
    <dbReference type="NCBI Taxonomy" id="1314674"/>
    <lineage>
        <taxon>Eukaryota</taxon>
        <taxon>Fungi</taxon>
        <taxon>Dikarya</taxon>
        <taxon>Basidiomycota</taxon>
        <taxon>Agaricomycotina</taxon>
        <taxon>Agaricomycetes</taxon>
        <taxon>Agaricomycetidae</taxon>
        <taxon>Agaricales</taxon>
        <taxon>Marasmiineae</taxon>
        <taxon>Physalacriaceae</taxon>
        <taxon>Cylindrobasidium</taxon>
    </lineage>
</organism>
<gene>
    <name evidence="5" type="ORF">CYLTODRAFT_252877</name>
</gene>
<sequence length="590" mass="67714">MNGQAVPLAFMFVTLLESAQEGTKGALLRQFIQAITHHCPNIMFTLSDKDILEIDGFRIEIPNAKHQLCYWHGIKYIEKRLGENRPPAAYDPRIAHAVFDFVDPTWAPGVTMSWLEDGVHPDDAEISEPPETLKIKINLATLTAEAISIPRVKTSALSKHCCAPLFVLRDGEERTPVWPAPPSLKDVRGDLCEFCPQEHRGPILEKWRLHLHQHPRIPLNDKTGTHLSADEIHERAVRDIYDYCRKYGLAQVWAYLWNRWYTPKQWVLWARASCDAIPRVKTTMMVESLWRQLKRRDLPQFNRPRLDLLTHVVLVNLLPRVRLKTQYVLGLRRDGRPCPLAKWQEALKRDWEDMSKPDALRSMSKELACLKDGRLKAQGKAEILADIAAERERPRGQYHTSMEEMTCSCPAYLISRWLLCKHLIRMVNEKLGNAPLNNLPFFRNLRRNHFPPYYSIQGIHKTPAANTQSSKAGSAGFVARKRMVVVEEDDDEDPSESRPVYEGSSPFCSDDEADDRVFFSSEELAKSREAFNDIMDVAQRQNGVHGKLARIMKRTLADVDKLGGDLGRDKRRRTGARTWKDSNANTLYND</sequence>
<evidence type="ECO:0000313" key="5">
    <source>
        <dbReference type="EMBL" id="KIY68663.1"/>
    </source>
</evidence>
<feature type="region of interest" description="Disordered" evidence="2">
    <location>
        <begin position="568"/>
        <end position="590"/>
    </location>
</feature>
<keyword evidence="6" id="KW-1185">Reference proteome</keyword>